<feature type="compositionally biased region" description="Polar residues" evidence="1">
    <location>
        <begin position="83"/>
        <end position="92"/>
    </location>
</feature>
<dbReference type="RefSeq" id="WP_378415389.1">
    <property type="nucleotide sequence ID" value="NZ_JBHSFO010000003.1"/>
</dbReference>
<dbReference type="PROSITE" id="PS51257">
    <property type="entry name" value="PROKAR_LIPOPROTEIN"/>
    <property type="match status" value="1"/>
</dbReference>
<keyword evidence="2" id="KW-0732">Signal</keyword>
<evidence type="ECO:0000313" key="3">
    <source>
        <dbReference type="EMBL" id="MFC4603414.1"/>
    </source>
</evidence>
<reference evidence="4" key="1">
    <citation type="journal article" date="2019" name="Int. J. Syst. Evol. Microbiol.">
        <title>The Global Catalogue of Microorganisms (GCM) 10K type strain sequencing project: providing services to taxonomists for standard genome sequencing and annotation.</title>
        <authorList>
            <consortium name="The Broad Institute Genomics Platform"/>
            <consortium name="The Broad Institute Genome Sequencing Center for Infectious Disease"/>
            <person name="Wu L."/>
            <person name="Ma J."/>
        </authorList>
    </citation>
    <scope>NUCLEOTIDE SEQUENCE [LARGE SCALE GENOMIC DNA]</scope>
    <source>
        <strain evidence="4">CCUG 54520</strain>
    </source>
</reference>
<proteinExistence type="predicted"/>
<feature type="region of interest" description="Disordered" evidence="1">
    <location>
        <begin position="74"/>
        <end position="146"/>
    </location>
</feature>
<dbReference type="EMBL" id="JBHSFO010000003">
    <property type="protein sequence ID" value="MFC4603414.1"/>
    <property type="molecule type" value="Genomic_DNA"/>
</dbReference>
<gene>
    <name evidence="3" type="ORF">ACFO6S_06935</name>
</gene>
<evidence type="ECO:0008006" key="5">
    <source>
        <dbReference type="Google" id="ProtNLM"/>
    </source>
</evidence>
<sequence>MTKRAWRLPIVVATAGACLAMTGGVAAAAEPDPGQTTGPVRFVATDEGGCNAKFTIENNTNITSYTIDFRIDDEPLTGPDWGQTPTGPTGRTSGLEAAAHSPSYPEFENTPETPMVKDRETVSTSHVRNLKTGLKPTDPPLPNPDADTHKLDYRMVLGPPGNLGDGGPEWIGDRAWHTTTVTGCNPPPAGGSMDFGSVDLGSVDVGGSLAGLFG</sequence>
<dbReference type="Proteomes" id="UP001595914">
    <property type="component" value="Unassembled WGS sequence"/>
</dbReference>
<keyword evidence="4" id="KW-1185">Reference proteome</keyword>
<accession>A0ABV9FT00</accession>
<evidence type="ECO:0000256" key="2">
    <source>
        <dbReference type="SAM" id="SignalP"/>
    </source>
</evidence>
<organism evidence="3 4">
    <name type="scientific">Rhodococcus kronopolitis</name>
    <dbReference type="NCBI Taxonomy" id="1460226"/>
    <lineage>
        <taxon>Bacteria</taxon>
        <taxon>Bacillati</taxon>
        <taxon>Actinomycetota</taxon>
        <taxon>Actinomycetes</taxon>
        <taxon>Mycobacteriales</taxon>
        <taxon>Nocardiaceae</taxon>
        <taxon>Rhodococcus</taxon>
    </lineage>
</organism>
<protein>
    <recommendedName>
        <fullName evidence="5">Secreted protein</fullName>
    </recommendedName>
</protein>
<evidence type="ECO:0000313" key="4">
    <source>
        <dbReference type="Proteomes" id="UP001595914"/>
    </source>
</evidence>
<name>A0ABV9FT00_9NOCA</name>
<feature type="chain" id="PRO_5046202644" description="Secreted protein" evidence="2">
    <location>
        <begin position="29"/>
        <end position="214"/>
    </location>
</feature>
<evidence type="ECO:0000256" key="1">
    <source>
        <dbReference type="SAM" id="MobiDB-lite"/>
    </source>
</evidence>
<feature type="signal peptide" evidence="2">
    <location>
        <begin position="1"/>
        <end position="28"/>
    </location>
</feature>
<comment type="caution">
    <text evidence="3">The sequence shown here is derived from an EMBL/GenBank/DDBJ whole genome shotgun (WGS) entry which is preliminary data.</text>
</comment>